<sequence length="46" mass="5148">MGLSTYNPANQVRQSFCGTVDYISPEIAAGEIMIIQQIYGLLEFQH</sequence>
<evidence type="ECO:0000313" key="2">
    <source>
        <dbReference type="Proteomes" id="UP000692954"/>
    </source>
</evidence>
<organism evidence="1 2">
    <name type="scientific">Paramecium sonneborni</name>
    <dbReference type="NCBI Taxonomy" id="65129"/>
    <lineage>
        <taxon>Eukaryota</taxon>
        <taxon>Sar</taxon>
        <taxon>Alveolata</taxon>
        <taxon>Ciliophora</taxon>
        <taxon>Intramacronucleata</taxon>
        <taxon>Oligohymenophorea</taxon>
        <taxon>Peniculida</taxon>
        <taxon>Parameciidae</taxon>
        <taxon>Paramecium</taxon>
    </lineage>
</organism>
<gene>
    <name evidence="1" type="ORF">PSON_ATCC_30995.1.T0150376</name>
</gene>
<dbReference type="AlphaFoldDB" id="A0A8S1L1P6"/>
<evidence type="ECO:0000313" key="1">
    <source>
        <dbReference type="EMBL" id="CAD8061527.1"/>
    </source>
</evidence>
<dbReference type="EMBL" id="CAJJDN010000015">
    <property type="protein sequence ID" value="CAD8061527.1"/>
    <property type="molecule type" value="Genomic_DNA"/>
</dbReference>
<dbReference type="Proteomes" id="UP000692954">
    <property type="component" value="Unassembled WGS sequence"/>
</dbReference>
<reference evidence="1" key="1">
    <citation type="submission" date="2021-01" db="EMBL/GenBank/DDBJ databases">
        <authorList>
            <consortium name="Genoscope - CEA"/>
            <person name="William W."/>
        </authorList>
    </citation>
    <scope>NUCLEOTIDE SEQUENCE</scope>
</reference>
<accession>A0A8S1L1P6</accession>
<comment type="caution">
    <text evidence="1">The sequence shown here is derived from an EMBL/GenBank/DDBJ whole genome shotgun (WGS) entry which is preliminary data.</text>
</comment>
<name>A0A8S1L1P6_9CILI</name>
<protein>
    <submittedName>
        <fullName evidence="1">Uncharacterized protein</fullName>
    </submittedName>
</protein>
<keyword evidence="2" id="KW-1185">Reference proteome</keyword>
<proteinExistence type="predicted"/>